<feature type="binding site" evidence="21">
    <location>
        <position position="240"/>
    </location>
    <ligand>
        <name>substrate</name>
    </ligand>
</feature>
<evidence type="ECO:0000256" key="4">
    <source>
        <dbReference type="ARBA" id="ARBA00010136"/>
    </source>
</evidence>
<comment type="cofactor">
    <cofactor evidence="22 24">
        <name>Zn(2+)</name>
        <dbReference type="ChEBI" id="CHEBI:29105"/>
    </cofactor>
    <text evidence="22 24">Binds 1 zinc ion per subunit.</text>
</comment>
<dbReference type="Gene3D" id="1.10.390.10">
    <property type="entry name" value="Neutral Protease Domain 2"/>
    <property type="match status" value="1"/>
</dbReference>
<dbReference type="GO" id="GO:0016324">
    <property type="term" value="C:apical plasma membrane"/>
    <property type="evidence" value="ECO:0007669"/>
    <property type="project" value="Ensembl"/>
</dbReference>
<protein>
    <recommendedName>
        <fullName evidence="24">Aminopeptidase</fullName>
        <ecNumber evidence="24">3.4.11.-</ecNumber>
    </recommendedName>
</protein>
<dbReference type="SUPFAM" id="SSF63737">
    <property type="entry name" value="Leukotriene A4 hydrolase N-terminal domain"/>
    <property type="match status" value="1"/>
</dbReference>
<evidence type="ECO:0000259" key="27">
    <source>
        <dbReference type="Pfam" id="PF11838"/>
    </source>
</evidence>
<evidence type="ECO:0000256" key="2">
    <source>
        <dbReference type="ARBA" id="ARBA00002507"/>
    </source>
</evidence>
<evidence type="ECO:0000256" key="20">
    <source>
        <dbReference type="PIRSR" id="PIRSR634016-1"/>
    </source>
</evidence>
<evidence type="ECO:0000256" key="24">
    <source>
        <dbReference type="RuleBase" id="RU364040"/>
    </source>
</evidence>
<evidence type="ECO:0000256" key="7">
    <source>
        <dbReference type="ARBA" id="ARBA00022475"/>
    </source>
</evidence>
<evidence type="ECO:0000256" key="13">
    <source>
        <dbReference type="ARBA" id="ARBA00022837"/>
    </source>
</evidence>
<keyword evidence="10 22" id="KW-0479">Metal-binding</keyword>
<dbReference type="CDD" id="cd09601">
    <property type="entry name" value="M1_APN-Q_like"/>
    <property type="match status" value="1"/>
</dbReference>
<evidence type="ECO:0000313" key="29">
    <source>
        <dbReference type="Ensembl" id="ENSOGAP00000003814.2"/>
    </source>
</evidence>
<keyword evidence="8 24" id="KW-0645">Protease</keyword>
<dbReference type="EMBL" id="AAQR03141935">
    <property type="status" value="NOT_ANNOTATED_CDS"/>
    <property type="molecule type" value="Genomic_DNA"/>
</dbReference>
<feature type="site" description="Transition state stabilizer" evidence="23">
    <location>
        <position position="496"/>
    </location>
</feature>
<dbReference type="GO" id="GO:0043171">
    <property type="term" value="P:peptide catabolic process"/>
    <property type="evidence" value="ECO:0007669"/>
    <property type="project" value="TreeGrafter"/>
</dbReference>
<evidence type="ECO:0000256" key="21">
    <source>
        <dbReference type="PIRSR" id="PIRSR634016-2"/>
    </source>
</evidence>
<dbReference type="InterPro" id="IPR045357">
    <property type="entry name" value="Aminopeptidase_N-like_N"/>
</dbReference>
<keyword evidence="16 24" id="KW-0482">Metalloprotease</keyword>
<feature type="region of interest" description="Disordered" evidence="25">
    <location>
        <begin position="43"/>
        <end position="101"/>
    </location>
</feature>
<evidence type="ECO:0000256" key="3">
    <source>
        <dbReference type="ARBA" id="ARBA00004401"/>
    </source>
</evidence>
<dbReference type="Pfam" id="PF01433">
    <property type="entry name" value="Peptidase_M1"/>
    <property type="match status" value="1"/>
</dbReference>
<dbReference type="HOGENOM" id="CLU_003705_0_1_1"/>
<dbReference type="GO" id="GO:0031410">
    <property type="term" value="C:cytoplasmic vesicle"/>
    <property type="evidence" value="ECO:0007669"/>
    <property type="project" value="Ensembl"/>
</dbReference>
<dbReference type="GO" id="GO:0002003">
    <property type="term" value="P:angiotensin maturation"/>
    <property type="evidence" value="ECO:0007669"/>
    <property type="project" value="Ensembl"/>
</dbReference>
<organism evidence="29 30">
    <name type="scientific">Otolemur garnettii</name>
    <name type="common">Small-eared galago</name>
    <name type="synonym">Garnett's greater bushbaby</name>
    <dbReference type="NCBI Taxonomy" id="30611"/>
    <lineage>
        <taxon>Eukaryota</taxon>
        <taxon>Metazoa</taxon>
        <taxon>Chordata</taxon>
        <taxon>Craniata</taxon>
        <taxon>Vertebrata</taxon>
        <taxon>Euteleostomi</taxon>
        <taxon>Mammalia</taxon>
        <taxon>Eutheria</taxon>
        <taxon>Euarchontoglires</taxon>
        <taxon>Primates</taxon>
        <taxon>Strepsirrhini</taxon>
        <taxon>Lorisiformes</taxon>
        <taxon>Galagidae</taxon>
        <taxon>Otolemur</taxon>
    </lineage>
</organism>
<dbReference type="Proteomes" id="UP000005225">
    <property type="component" value="Unassembled WGS sequence"/>
</dbReference>
<evidence type="ECO:0000256" key="8">
    <source>
        <dbReference type="ARBA" id="ARBA00022670"/>
    </source>
</evidence>
<feature type="domain" description="ERAP1-like C-terminal" evidence="27">
    <location>
        <begin position="633"/>
        <end position="951"/>
    </location>
</feature>
<evidence type="ECO:0000256" key="14">
    <source>
        <dbReference type="ARBA" id="ARBA00022968"/>
    </source>
</evidence>
<feature type="binding site" evidence="21">
    <location>
        <position position="905"/>
    </location>
    <ligand>
        <name>substrate</name>
    </ligand>
</feature>
<dbReference type="GO" id="GO:0016477">
    <property type="term" value="P:cell migration"/>
    <property type="evidence" value="ECO:0000250"/>
    <property type="project" value="UniProtKB"/>
</dbReference>
<dbReference type="FunFam" id="1.25.50.20:FF:000001">
    <property type="entry name" value="Aminopeptidase"/>
    <property type="match status" value="1"/>
</dbReference>
<dbReference type="GO" id="GO:0004230">
    <property type="term" value="F:glutamyl aminopeptidase activity"/>
    <property type="evidence" value="ECO:0007669"/>
    <property type="project" value="UniProtKB-EC"/>
</dbReference>
<dbReference type="GO" id="GO:0003081">
    <property type="term" value="P:regulation of systemic arterial blood pressure by renin-angiotensin"/>
    <property type="evidence" value="ECO:0000250"/>
    <property type="project" value="UniProtKB"/>
</dbReference>
<evidence type="ECO:0000259" key="28">
    <source>
        <dbReference type="Pfam" id="PF17900"/>
    </source>
</evidence>
<evidence type="ECO:0000256" key="9">
    <source>
        <dbReference type="ARBA" id="ARBA00022692"/>
    </source>
</evidence>
<dbReference type="AlphaFoldDB" id="H0WPJ7"/>
<dbReference type="EMBL" id="AAQR03141936">
    <property type="status" value="NOT_ANNOTATED_CDS"/>
    <property type="molecule type" value="Genomic_DNA"/>
</dbReference>
<dbReference type="GeneTree" id="ENSGT00940000156946"/>
<dbReference type="PANTHER" id="PTHR11533">
    <property type="entry name" value="PROTEASE M1 ZINC METALLOPROTEASE"/>
    <property type="match status" value="1"/>
</dbReference>
<dbReference type="GO" id="GO:0009897">
    <property type="term" value="C:external side of plasma membrane"/>
    <property type="evidence" value="ECO:0007669"/>
    <property type="project" value="Ensembl"/>
</dbReference>
<dbReference type="Ensembl" id="ENSOGAT00000004276.2">
    <property type="protein sequence ID" value="ENSOGAP00000003814.2"/>
    <property type="gene ID" value="ENSOGAG00000004273.2"/>
</dbReference>
<dbReference type="EMBL" id="AAQR03141937">
    <property type="status" value="NOT_ANNOTATED_CDS"/>
    <property type="molecule type" value="Genomic_DNA"/>
</dbReference>
<dbReference type="PRINTS" id="PR00756">
    <property type="entry name" value="ALADIPTASE"/>
</dbReference>
<feature type="domain" description="Peptidase M1 membrane alanine aminopeptidase" evidence="26">
    <location>
        <begin position="338"/>
        <end position="555"/>
    </location>
</feature>
<feature type="binding site" evidence="22">
    <location>
        <position position="410"/>
    </location>
    <ligand>
        <name>Zn(2+)</name>
        <dbReference type="ChEBI" id="CHEBI:29105"/>
        <note>catalytic</note>
    </ligand>
</feature>
<feature type="domain" description="Aminopeptidase N-like N-terminal" evidence="28">
    <location>
        <begin position="116"/>
        <end position="303"/>
    </location>
</feature>
<accession>H0WPJ7</accession>
<dbReference type="PANTHER" id="PTHR11533:SF276">
    <property type="entry name" value="GLUTAMYL AMINOPEPTIDASE"/>
    <property type="match status" value="1"/>
</dbReference>
<comment type="similarity">
    <text evidence="4 24">Belongs to the peptidase M1 family.</text>
</comment>
<dbReference type="InterPro" id="IPR042097">
    <property type="entry name" value="Aminopeptidase_N-like_N_sf"/>
</dbReference>
<dbReference type="GO" id="GO:0042277">
    <property type="term" value="F:peptide binding"/>
    <property type="evidence" value="ECO:0007669"/>
    <property type="project" value="TreeGrafter"/>
</dbReference>
<keyword evidence="11 24" id="KW-0378">Hydrolase</keyword>
<dbReference type="GO" id="GO:0005903">
    <property type="term" value="C:brush border"/>
    <property type="evidence" value="ECO:0007669"/>
    <property type="project" value="Ensembl"/>
</dbReference>
<dbReference type="InterPro" id="IPR024571">
    <property type="entry name" value="ERAP1-like_C_dom"/>
</dbReference>
<comment type="subcellular location">
    <subcellularLocation>
        <location evidence="3">Cell membrane</location>
        <topology evidence="3">Single-pass type II membrane protein</topology>
    </subcellularLocation>
</comment>
<dbReference type="GO" id="GO:0001525">
    <property type="term" value="P:angiogenesis"/>
    <property type="evidence" value="ECO:0007669"/>
    <property type="project" value="Ensembl"/>
</dbReference>
<evidence type="ECO:0000256" key="15">
    <source>
        <dbReference type="ARBA" id="ARBA00022989"/>
    </source>
</evidence>
<name>H0WPJ7_OTOGA</name>
<evidence type="ECO:0000256" key="10">
    <source>
        <dbReference type="ARBA" id="ARBA00022723"/>
    </source>
</evidence>
<dbReference type="InterPro" id="IPR050344">
    <property type="entry name" value="Peptidase_M1_aminopeptidases"/>
</dbReference>
<evidence type="ECO:0000256" key="6">
    <source>
        <dbReference type="ARBA" id="ARBA00022438"/>
    </source>
</evidence>
<keyword evidence="13" id="KW-0106">Calcium</keyword>
<evidence type="ECO:0000256" key="18">
    <source>
        <dbReference type="ARBA" id="ARBA00023157"/>
    </source>
</evidence>
<evidence type="ECO:0000256" key="16">
    <source>
        <dbReference type="ARBA" id="ARBA00023049"/>
    </source>
</evidence>
<comment type="subunit">
    <text evidence="5">Homodimer; disulfide-linked.</text>
</comment>
<dbReference type="FunFam" id="1.10.390.10:FF:000016">
    <property type="entry name" value="Glutamyl aminopeptidase"/>
    <property type="match status" value="1"/>
</dbReference>
<evidence type="ECO:0000259" key="26">
    <source>
        <dbReference type="Pfam" id="PF01433"/>
    </source>
</evidence>
<dbReference type="FunFam" id="2.60.40.1910:FF:000003">
    <property type="entry name" value="Aminopeptidase"/>
    <property type="match status" value="1"/>
</dbReference>
<keyword evidence="6 24" id="KW-0031">Aminopeptidase</keyword>
<evidence type="ECO:0000313" key="30">
    <source>
        <dbReference type="Proteomes" id="UP000005225"/>
    </source>
</evidence>
<dbReference type="FunFam" id="2.60.40.1730:FF:000006">
    <property type="entry name" value="Aminopeptidase"/>
    <property type="match status" value="1"/>
</dbReference>
<keyword evidence="12 22" id="KW-0862">Zinc</keyword>
<evidence type="ECO:0000256" key="25">
    <source>
        <dbReference type="SAM" id="MobiDB-lite"/>
    </source>
</evidence>
<evidence type="ECO:0000256" key="5">
    <source>
        <dbReference type="ARBA" id="ARBA00011748"/>
    </source>
</evidence>
<keyword evidence="17 24" id="KW-0472">Membrane</keyword>
<sequence length="975" mass="110504">MNFAEGEGSKRYCIKTKHVAIICAVVVGVGLIVGLAVGLTRSCDSSSGDSGQGTAPAPSHLPSTASPSELPPQDPSHLPSTASPSELPPQDQGICPASEDESGQWTNFSLPAFLNPVHYDLEVQPRMDEDTYTGTVTISINVSAPTRHLWLHLRETRITQLPVLKRPSGEQVQVKRCFEYKKQEYVVVEAEEELPPSSGDGLYALTLEFAGWLNGSLVGFYRTTYTENGQTKSIAATDHEPTDARKSFPCFDEPNKKATFTISIVHPKEYAALSNMPVVKEESVDDKWNRTTFEKSVPMSTYLVCFAVHQFQSVDRVSNSGKPLKIYVQPEQRHTAEYAANITKIVFDYFEEYFAMNYSLPKLDKIAIPDFGTGAMENWGLITYRETNLLYDPEESASSNKQRVASVVAHELVHQWFGNIVTMDWWDDLWLNEGFASFFEFLGVNHAEKDWQMREQILQEDVLSVQEDDSLMSSHPIVVSVTTPAAITSVFDGISYSKGASLLRMIEDWITPEKFQKGCQIYLEKHKFKNAKTSDFWAALEEASNLPVKEVMDTWTTQMGYPVLTVTDGRKITQKRFLLDSRADPSQPPSALGYTWNIPVKWTEDNLSNIILYNRSEGGGITLNSANPSGNAFLKINPDHIGFYRVNYEVPVWNQIAGDLSLNHTRFSSADRASLIDDAFALASRAQLLDYRVALNLTKYLESEEDLLPWQRVIAAITYIISMFEDDKELYPMIEEYFQGQVKPIADSLKWTDTGDHLTKLLRASVLGLACKMGDREALNNASQLFEQWLSGNVRLPVNLRLLVYRYGMQNSGNETSWNYTLEQYQKTPLAQEKEKLLYGLASVKNVTLLSRYLNLLKNTSLIKTQDVFTVIRYISYNSYGKDMAWNWIQLNWDYLVNRYTINDRNLGRIVTIAESFNTELQLWQMESFFAKYPEAGAGETPRAQVLETVKNNIEWLKQNRDTIREWFFDLSKSG</sequence>
<keyword evidence="14" id="KW-0735">Signal-anchor</keyword>
<dbReference type="GO" id="GO:0032835">
    <property type="term" value="P:glomerulus development"/>
    <property type="evidence" value="ECO:0007669"/>
    <property type="project" value="Ensembl"/>
</dbReference>
<reference evidence="29" key="3">
    <citation type="submission" date="2025-09" db="UniProtKB">
        <authorList>
            <consortium name="Ensembl"/>
        </authorList>
    </citation>
    <scope>IDENTIFICATION</scope>
</reference>
<dbReference type="eggNOG" id="KOG1046">
    <property type="taxonomic scope" value="Eukaryota"/>
</dbReference>
<keyword evidence="30" id="KW-1185">Reference proteome</keyword>
<dbReference type="InterPro" id="IPR034016">
    <property type="entry name" value="M1_APN-typ"/>
</dbReference>
<evidence type="ECO:0000256" key="1">
    <source>
        <dbReference type="ARBA" id="ARBA00001703"/>
    </source>
</evidence>
<keyword evidence="19" id="KW-0325">Glycoprotein</keyword>
<evidence type="ECO:0000256" key="12">
    <source>
        <dbReference type="ARBA" id="ARBA00022833"/>
    </source>
</evidence>
<dbReference type="InterPro" id="IPR014782">
    <property type="entry name" value="Peptidase_M1_dom"/>
</dbReference>
<dbReference type="Pfam" id="PF17900">
    <property type="entry name" value="Peptidase_M1_N"/>
    <property type="match status" value="1"/>
</dbReference>
<dbReference type="SUPFAM" id="SSF55486">
    <property type="entry name" value="Metalloproteases ('zincins'), catalytic domain"/>
    <property type="match status" value="1"/>
</dbReference>
<dbReference type="Gene3D" id="2.60.40.1910">
    <property type="match status" value="1"/>
</dbReference>
<dbReference type="EMBL" id="AAQR03141932">
    <property type="status" value="NOT_ANNOTATED_CDS"/>
    <property type="molecule type" value="Genomic_DNA"/>
</dbReference>
<feature type="binding site" evidence="22">
    <location>
        <position position="414"/>
    </location>
    <ligand>
        <name>Zn(2+)</name>
        <dbReference type="ChEBI" id="CHEBI:29105"/>
        <note>catalytic</note>
    </ligand>
</feature>
<dbReference type="InterPro" id="IPR001930">
    <property type="entry name" value="Peptidase_M1"/>
</dbReference>
<dbReference type="InParanoid" id="H0WPJ7"/>
<keyword evidence="18" id="KW-1015">Disulfide bond</keyword>
<keyword evidence="15 24" id="KW-1133">Transmembrane helix</keyword>
<keyword evidence="9 24" id="KW-0812">Transmembrane</keyword>
<dbReference type="FunCoup" id="H0WPJ7">
    <property type="interactions" value="128"/>
</dbReference>
<feature type="binding site" evidence="22">
    <location>
        <position position="433"/>
    </location>
    <ligand>
        <name>Zn(2+)</name>
        <dbReference type="ChEBI" id="CHEBI:29105"/>
        <note>catalytic</note>
    </ligand>
</feature>
<reference evidence="30" key="1">
    <citation type="submission" date="2011-03" db="EMBL/GenBank/DDBJ databases">
        <title>Version 3 of the genome sequence of Otolemur garnettii (Bushbaby).</title>
        <authorList>
            <consortium name="The Broad Institute Genome Sequencing Platform"/>
            <person name="Di Palma F."/>
            <person name="Johnson J."/>
            <person name="Lander E.S."/>
            <person name="Lindblad-Toh K."/>
            <person name="Jaffe D.B."/>
            <person name="Gnerre S."/>
            <person name="MacCallum I."/>
            <person name="Przybylski D."/>
            <person name="Ribeiro F.J."/>
            <person name="Burton J.N."/>
            <person name="Walker B.J."/>
            <person name="Sharpe T."/>
            <person name="Hall G."/>
        </authorList>
    </citation>
    <scope>NUCLEOTIDE SEQUENCE [LARGE SCALE GENOMIC DNA]</scope>
</reference>
<dbReference type="EMBL" id="AAQR03141938">
    <property type="status" value="NOT_ANNOTATED_CDS"/>
    <property type="molecule type" value="Genomic_DNA"/>
</dbReference>
<comment type="catalytic activity">
    <reaction evidence="1">
        <text>Release of N-terminal glutamate (and to a lesser extent aspartate) from a peptide.</text>
        <dbReference type="EC" id="3.4.11.7"/>
    </reaction>
</comment>
<feature type="active site" description="Proton acceptor" evidence="20">
    <location>
        <position position="411"/>
    </location>
</feature>
<proteinExistence type="inferred from homology"/>
<dbReference type="Pfam" id="PF11838">
    <property type="entry name" value="ERAP1_C"/>
    <property type="match status" value="1"/>
</dbReference>
<dbReference type="OMA" id="WNVWSQF"/>
<feature type="transmembrane region" description="Helical" evidence="24">
    <location>
        <begin position="19"/>
        <end position="39"/>
    </location>
</feature>
<dbReference type="GO" id="GO:0008283">
    <property type="term" value="P:cell population proliferation"/>
    <property type="evidence" value="ECO:0000250"/>
    <property type="project" value="UniProtKB"/>
</dbReference>
<dbReference type="EC" id="3.4.11.-" evidence="24"/>
<keyword evidence="7" id="KW-1003">Cell membrane</keyword>
<dbReference type="EMBL" id="AAQR03141934">
    <property type="status" value="NOT_ANNOTATED_CDS"/>
    <property type="molecule type" value="Genomic_DNA"/>
</dbReference>
<dbReference type="Gene3D" id="1.25.50.20">
    <property type="match status" value="1"/>
</dbReference>
<evidence type="ECO:0000256" key="17">
    <source>
        <dbReference type="ARBA" id="ARBA00023136"/>
    </source>
</evidence>
<evidence type="ECO:0000256" key="23">
    <source>
        <dbReference type="PIRSR" id="PIRSR634016-4"/>
    </source>
</evidence>
<dbReference type="GO" id="GO:0008270">
    <property type="term" value="F:zinc ion binding"/>
    <property type="evidence" value="ECO:0007669"/>
    <property type="project" value="UniProtKB-UniRule"/>
</dbReference>
<dbReference type="EMBL" id="AAQR03141933">
    <property type="status" value="NOT_ANNOTATED_CDS"/>
    <property type="molecule type" value="Genomic_DNA"/>
</dbReference>
<dbReference type="Gene3D" id="2.60.40.1730">
    <property type="entry name" value="tricorn interacting facor f3 domain"/>
    <property type="match status" value="1"/>
</dbReference>
<reference evidence="29" key="2">
    <citation type="submission" date="2025-08" db="UniProtKB">
        <authorList>
            <consortium name="Ensembl"/>
        </authorList>
    </citation>
    <scope>IDENTIFICATION</scope>
</reference>
<evidence type="ECO:0000256" key="19">
    <source>
        <dbReference type="ARBA" id="ARBA00023180"/>
    </source>
</evidence>
<dbReference type="GO" id="GO:0070006">
    <property type="term" value="F:metalloaminopeptidase activity"/>
    <property type="evidence" value="ECO:0000250"/>
    <property type="project" value="UniProtKB"/>
</dbReference>
<dbReference type="STRING" id="30611.ENSOGAP00000003814"/>
<dbReference type="InterPro" id="IPR027268">
    <property type="entry name" value="Peptidase_M4/M1_CTD_sf"/>
</dbReference>
<feature type="binding site" evidence="21">
    <location>
        <begin position="374"/>
        <end position="378"/>
    </location>
    <ligand>
        <name>substrate</name>
    </ligand>
</feature>
<evidence type="ECO:0000256" key="11">
    <source>
        <dbReference type="ARBA" id="ARBA00022801"/>
    </source>
</evidence>
<evidence type="ECO:0000256" key="22">
    <source>
        <dbReference type="PIRSR" id="PIRSR634016-3"/>
    </source>
</evidence>
<dbReference type="GO" id="GO:0005615">
    <property type="term" value="C:extracellular space"/>
    <property type="evidence" value="ECO:0007669"/>
    <property type="project" value="TreeGrafter"/>
</dbReference>
<comment type="function">
    <text evidence="2">Regulates central hypertension through its calcium-modulated preference to cleave N-terminal acidic residues from peptides such as angiotensin II.</text>
</comment>